<evidence type="ECO:0000259" key="4">
    <source>
        <dbReference type="PROSITE" id="PS50240"/>
    </source>
</evidence>
<dbReference type="InterPro" id="IPR001314">
    <property type="entry name" value="Peptidase_S1A"/>
</dbReference>
<proteinExistence type="inferred from homology"/>
<dbReference type="EMBL" id="VTPC01000592">
    <property type="protein sequence ID" value="KAF2905161.1"/>
    <property type="molecule type" value="Genomic_DNA"/>
</dbReference>
<dbReference type="Pfam" id="PF00089">
    <property type="entry name" value="Trypsin"/>
    <property type="match status" value="1"/>
</dbReference>
<evidence type="ECO:0000313" key="6">
    <source>
        <dbReference type="Proteomes" id="UP000801492"/>
    </source>
</evidence>
<dbReference type="PROSITE" id="PS00672">
    <property type="entry name" value="V8_HIS"/>
    <property type="match status" value="1"/>
</dbReference>
<dbReference type="InterPro" id="IPR051487">
    <property type="entry name" value="Ser/Thr_Proteases_Immune/Dev"/>
</dbReference>
<organism evidence="5 6">
    <name type="scientific">Ignelater luminosus</name>
    <name type="common">Cucubano</name>
    <name type="synonym">Pyrophorus luminosus</name>
    <dbReference type="NCBI Taxonomy" id="2038154"/>
    <lineage>
        <taxon>Eukaryota</taxon>
        <taxon>Metazoa</taxon>
        <taxon>Ecdysozoa</taxon>
        <taxon>Arthropoda</taxon>
        <taxon>Hexapoda</taxon>
        <taxon>Insecta</taxon>
        <taxon>Pterygota</taxon>
        <taxon>Neoptera</taxon>
        <taxon>Endopterygota</taxon>
        <taxon>Coleoptera</taxon>
        <taxon>Polyphaga</taxon>
        <taxon>Elateriformia</taxon>
        <taxon>Elateroidea</taxon>
        <taxon>Elateridae</taxon>
        <taxon>Agrypninae</taxon>
        <taxon>Pyrophorini</taxon>
        <taxon>Ignelater</taxon>
    </lineage>
</organism>
<evidence type="ECO:0000256" key="2">
    <source>
        <dbReference type="ARBA" id="ARBA00024195"/>
    </source>
</evidence>
<name>A0A8K0GML7_IGNLU</name>
<comment type="caution">
    <text evidence="5">The sequence shown here is derived from an EMBL/GenBank/DDBJ whole genome shotgun (WGS) entry which is preliminary data.</text>
</comment>
<dbReference type="InterPro" id="IPR028301">
    <property type="entry name" value="V8_his_AS"/>
</dbReference>
<dbReference type="PROSITE" id="PS50240">
    <property type="entry name" value="TRYPSIN_DOM"/>
    <property type="match status" value="1"/>
</dbReference>
<keyword evidence="1" id="KW-1015">Disulfide bond</keyword>
<dbReference type="PRINTS" id="PR00722">
    <property type="entry name" value="CHYMOTRYPSIN"/>
</dbReference>
<accession>A0A8K0GML7</accession>
<dbReference type="Gene3D" id="2.40.10.10">
    <property type="entry name" value="Trypsin-like serine proteases"/>
    <property type="match status" value="1"/>
</dbReference>
<dbReference type="AlphaFoldDB" id="A0A8K0GML7"/>
<dbReference type="InterPro" id="IPR043504">
    <property type="entry name" value="Peptidase_S1_PA_chymotrypsin"/>
</dbReference>
<dbReference type="SMART" id="SM00020">
    <property type="entry name" value="Tryp_SPc"/>
    <property type="match status" value="1"/>
</dbReference>
<evidence type="ECO:0000313" key="5">
    <source>
        <dbReference type="EMBL" id="KAF2905161.1"/>
    </source>
</evidence>
<dbReference type="SUPFAM" id="SSF50494">
    <property type="entry name" value="Trypsin-like serine proteases"/>
    <property type="match status" value="1"/>
</dbReference>
<protein>
    <recommendedName>
        <fullName evidence="4">Peptidase S1 domain-containing protein</fullName>
    </recommendedName>
</protein>
<dbReference type="InterPro" id="IPR001254">
    <property type="entry name" value="Trypsin_dom"/>
</dbReference>
<dbReference type="OrthoDB" id="6656697at2759"/>
<dbReference type="GO" id="GO:0004252">
    <property type="term" value="F:serine-type endopeptidase activity"/>
    <property type="evidence" value="ECO:0007669"/>
    <property type="project" value="InterPro"/>
</dbReference>
<keyword evidence="6" id="KW-1185">Reference proteome</keyword>
<sequence>MFGLTIACLVTLFCVSSVYCQIPPGYTCVPAGTCNINNGIDIRIVTPGNVNPCPPGQVLCPISATPTPTPTPTPSPTTCGTRGVANINPADGFATPGAYPWQAYLVNQTGYAGSGVLINPNTVLTAAHKVYMNAATPNQVGVYMGVYDSAQLGLRYAVSSITIHPGFNPATLFNDIAILRLSAPIAPLPQQFINTACLPTAGQSFVGQTCSVSGWGQTAFNVNDAPTRQQKQVGVTIVNYATCYASMSNATLLGTNVNLYLDPVGEICAGGQAMRDACTQDGGSPLVCLVNGRFVVAGLVAWGKGCGQAGVYGVYVNVPNYITWIQNTLATLNG</sequence>
<feature type="chain" id="PRO_5035437370" description="Peptidase S1 domain-containing protein" evidence="3">
    <location>
        <begin position="21"/>
        <end position="334"/>
    </location>
</feature>
<feature type="signal peptide" evidence="3">
    <location>
        <begin position="1"/>
        <end position="20"/>
    </location>
</feature>
<gene>
    <name evidence="5" type="ORF">ILUMI_01016</name>
</gene>
<dbReference type="PANTHER" id="PTHR24256">
    <property type="entry name" value="TRYPTASE-RELATED"/>
    <property type="match status" value="1"/>
</dbReference>
<dbReference type="Proteomes" id="UP000801492">
    <property type="component" value="Unassembled WGS sequence"/>
</dbReference>
<dbReference type="GO" id="GO:0006508">
    <property type="term" value="P:proteolysis"/>
    <property type="evidence" value="ECO:0007669"/>
    <property type="project" value="InterPro"/>
</dbReference>
<dbReference type="InterPro" id="IPR009003">
    <property type="entry name" value="Peptidase_S1_PA"/>
</dbReference>
<evidence type="ECO:0000256" key="3">
    <source>
        <dbReference type="SAM" id="SignalP"/>
    </source>
</evidence>
<feature type="domain" description="Peptidase S1" evidence="4">
    <location>
        <begin position="89"/>
        <end position="330"/>
    </location>
</feature>
<dbReference type="CDD" id="cd00190">
    <property type="entry name" value="Tryp_SPc"/>
    <property type="match status" value="1"/>
</dbReference>
<comment type="similarity">
    <text evidence="2">Belongs to the peptidase S1 family. CLIP subfamily.</text>
</comment>
<reference evidence="5" key="1">
    <citation type="submission" date="2019-08" db="EMBL/GenBank/DDBJ databases">
        <title>The genome of the North American firefly Photinus pyralis.</title>
        <authorList>
            <consortium name="Photinus pyralis genome working group"/>
            <person name="Fallon T.R."/>
            <person name="Sander Lower S.E."/>
            <person name="Weng J.-K."/>
        </authorList>
    </citation>
    <scope>NUCLEOTIDE SEQUENCE</scope>
    <source>
        <strain evidence="5">TRF0915ILg1</strain>
        <tissue evidence="5">Whole body</tissue>
    </source>
</reference>
<keyword evidence="3" id="KW-0732">Signal</keyword>
<evidence type="ECO:0000256" key="1">
    <source>
        <dbReference type="ARBA" id="ARBA00023157"/>
    </source>
</evidence>